<evidence type="ECO:0000313" key="5">
    <source>
        <dbReference type="Proteomes" id="UP000688137"/>
    </source>
</evidence>
<dbReference type="GO" id="GO:0005524">
    <property type="term" value="F:ATP binding"/>
    <property type="evidence" value="ECO:0007669"/>
    <property type="project" value="UniProtKB-KW"/>
</dbReference>
<dbReference type="GO" id="GO:0036064">
    <property type="term" value="C:ciliary basal body"/>
    <property type="evidence" value="ECO:0007669"/>
    <property type="project" value="TreeGrafter"/>
</dbReference>
<dbReference type="GO" id="GO:0015631">
    <property type="term" value="F:tubulin binding"/>
    <property type="evidence" value="ECO:0007669"/>
    <property type="project" value="TreeGrafter"/>
</dbReference>
<accession>A0A8S1N1N3</accession>
<dbReference type="PANTHER" id="PTHR12241:SF154">
    <property type="entry name" value="TUBULIN POLYGLUTAMYLASE TTLL11"/>
    <property type="match status" value="1"/>
</dbReference>
<dbReference type="EMBL" id="CAJJDM010000073">
    <property type="protein sequence ID" value="CAD8083626.1"/>
    <property type="molecule type" value="Genomic_DNA"/>
</dbReference>
<dbReference type="GO" id="GO:0070740">
    <property type="term" value="F:tubulin-glutamic acid ligase activity"/>
    <property type="evidence" value="ECO:0007669"/>
    <property type="project" value="TreeGrafter"/>
</dbReference>
<dbReference type="GO" id="GO:0000226">
    <property type="term" value="P:microtubule cytoskeleton organization"/>
    <property type="evidence" value="ECO:0007669"/>
    <property type="project" value="TreeGrafter"/>
</dbReference>
<dbReference type="InterPro" id="IPR004344">
    <property type="entry name" value="TTL/TTLL_fam"/>
</dbReference>
<dbReference type="PROSITE" id="PS51221">
    <property type="entry name" value="TTL"/>
    <property type="match status" value="1"/>
</dbReference>
<evidence type="ECO:0008006" key="6">
    <source>
        <dbReference type="Google" id="ProtNLM"/>
    </source>
</evidence>
<dbReference type="Proteomes" id="UP000688137">
    <property type="component" value="Unassembled WGS sequence"/>
</dbReference>
<keyword evidence="3" id="KW-0067">ATP-binding</keyword>
<gene>
    <name evidence="4" type="ORF">PPRIM_AZ9-3.1.T0700154</name>
</gene>
<reference evidence="4" key="1">
    <citation type="submission" date="2021-01" db="EMBL/GenBank/DDBJ databases">
        <authorList>
            <consortium name="Genoscope - CEA"/>
            <person name="William W."/>
        </authorList>
    </citation>
    <scope>NUCLEOTIDE SEQUENCE</scope>
</reference>
<evidence type="ECO:0000256" key="1">
    <source>
        <dbReference type="ARBA" id="ARBA00022598"/>
    </source>
</evidence>
<evidence type="ECO:0000256" key="3">
    <source>
        <dbReference type="ARBA" id="ARBA00022840"/>
    </source>
</evidence>
<dbReference type="AlphaFoldDB" id="A0A8S1N1N3"/>
<proteinExistence type="predicted"/>
<keyword evidence="5" id="KW-1185">Reference proteome</keyword>
<dbReference type="OMA" id="NYAINCE"/>
<protein>
    <recommendedName>
        <fullName evidence="6">Tubulin-tyrosine ligase family protein</fullName>
    </recommendedName>
</protein>
<keyword evidence="2" id="KW-0547">Nucleotide-binding</keyword>
<organism evidence="4 5">
    <name type="scientific">Paramecium primaurelia</name>
    <dbReference type="NCBI Taxonomy" id="5886"/>
    <lineage>
        <taxon>Eukaryota</taxon>
        <taxon>Sar</taxon>
        <taxon>Alveolata</taxon>
        <taxon>Ciliophora</taxon>
        <taxon>Intramacronucleata</taxon>
        <taxon>Oligohymenophorea</taxon>
        <taxon>Peniculida</taxon>
        <taxon>Parameciidae</taxon>
        <taxon>Paramecium</taxon>
    </lineage>
</organism>
<evidence type="ECO:0000256" key="2">
    <source>
        <dbReference type="ARBA" id="ARBA00022741"/>
    </source>
</evidence>
<evidence type="ECO:0000313" key="4">
    <source>
        <dbReference type="EMBL" id="CAD8083626.1"/>
    </source>
</evidence>
<name>A0A8S1N1N3_PARPR</name>
<dbReference type="PANTHER" id="PTHR12241">
    <property type="entry name" value="TUBULIN POLYGLUTAMYLASE"/>
    <property type="match status" value="1"/>
</dbReference>
<keyword evidence="1" id="KW-0436">Ligase</keyword>
<comment type="caution">
    <text evidence="4">The sequence shown here is derived from an EMBL/GenBank/DDBJ whole genome shotgun (WGS) entry which is preliminary data.</text>
</comment>
<dbReference type="Pfam" id="PF03133">
    <property type="entry name" value="TTL"/>
    <property type="match status" value="1"/>
</dbReference>
<sequence>MLKFDISNVKGSEKTLLKMIIEKQNWIDCGEQHSKAKIVWNQRKQDKCSKFSIDRPRLQICNKIKGVGIISQKAQTKQCLSTFGMFYPEINQLYPETYIYPQDRNLLYSKNLNQFIAKPSNGSEGKGIFFPSSMNDLIKKAGLEQMVIQKYIDNPMLLDNKKFDLRFYILIQKLNPYICYLNNEGLVRICVDSYEKNNKNQFAHLTNYAINCENTNYIPCSNDFMNDNQSNKQSFQVFRQTLKKQGQDDQVIFQNIENLIAQFMKAIYPFLLYHSKSDKSEQSQNFCIIGLDIILNNQGQPFILEMNSSPSLQITQFKNNKEEISPFDFYVKELVVTDAILIASQQKEWKDTSYKLLSDAYQLVNNSVLELLNLFWYCGKGMKTLSCSQFCKISNFSGMLNENLQRVEYQILFCKFQVQRIDFYQFLELIIAVQKRMNIQLYNLLEMIRI</sequence>